<dbReference type="GeneID" id="61383870"/>
<dbReference type="PIRSF" id="PIRSF028477">
    <property type="entry name" value="UCP028477"/>
    <property type="match status" value="1"/>
</dbReference>
<reference evidence="2" key="1">
    <citation type="submission" date="2023-08" db="EMBL/GenBank/DDBJ databases">
        <title>WGS of pathogenic bacterial species, Los Angeles County Public Health Laboratories.</title>
        <authorList>
            <person name="Garrigues J.M."/>
            <person name="Green N.M."/>
        </authorList>
    </citation>
    <scope>NUCLEOTIDE SEQUENCE</scope>
    <source>
        <strain evidence="2">LACPHL-BACT-2023-00068</strain>
    </source>
</reference>
<dbReference type="AlphaFoldDB" id="A0AAW8HLX4"/>
<name>A0AAW8HLX4_PLUGE</name>
<sequence length="280" mass="31316">MMRRLLLLCLSLIALDSSANSGNCACRTQAPETVSAIMHRAALLRQSLDSEPDPVVILARQGQDMSDRHLIWSHTGYAMRQANGDWWVYHNLNLCGTDRSELFVQGLYEFLDDELVNPNIAILRPAPAQSAALAELLTSPIKLNLFHSPRYNMIAWPFDGPYQNSNGWLLEVFARASDREIWSRKAARSWLQAQHYQPSIVRASTFERVGAKLFTRNIFTDDQPASLLKQGKIALNSGDSTIRFLAAYSRPVAGCDHQGWGQSVCIFQPPTKSGQKKAAE</sequence>
<dbReference type="RefSeq" id="WP_048254584.1">
    <property type="nucleotide sequence ID" value="NZ_CBCSIS010000021.1"/>
</dbReference>
<comment type="caution">
    <text evidence="2">The sequence shown here is derived from an EMBL/GenBank/DDBJ whole genome shotgun (WGS) entry which is preliminary data.</text>
</comment>
<dbReference type="EMBL" id="JAVDNV010000002">
    <property type="protein sequence ID" value="MDQ2308038.1"/>
    <property type="molecule type" value="Genomic_DNA"/>
</dbReference>
<feature type="signal peptide" evidence="1">
    <location>
        <begin position="1"/>
        <end position="19"/>
    </location>
</feature>
<feature type="chain" id="PRO_5043297199" evidence="1">
    <location>
        <begin position="20"/>
        <end position="280"/>
    </location>
</feature>
<accession>A0AAW8HLX4</accession>
<dbReference type="Pfam" id="PF09916">
    <property type="entry name" value="DUF2145"/>
    <property type="match status" value="1"/>
</dbReference>
<evidence type="ECO:0000256" key="1">
    <source>
        <dbReference type="SAM" id="SignalP"/>
    </source>
</evidence>
<evidence type="ECO:0000313" key="2">
    <source>
        <dbReference type="EMBL" id="MDQ2308038.1"/>
    </source>
</evidence>
<protein>
    <submittedName>
        <fullName evidence="2">DUF2145 domain-containing protein</fullName>
    </submittedName>
</protein>
<organism evidence="2 3">
    <name type="scientific">Pluralibacter gergoviae</name>
    <name type="common">Enterobacter gergoviae</name>
    <dbReference type="NCBI Taxonomy" id="61647"/>
    <lineage>
        <taxon>Bacteria</taxon>
        <taxon>Pseudomonadati</taxon>
        <taxon>Pseudomonadota</taxon>
        <taxon>Gammaproteobacteria</taxon>
        <taxon>Enterobacterales</taxon>
        <taxon>Enterobacteriaceae</taxon>
        <taxon>Pluralibacter</taxon>
    </lineage>
</organism>
<dbReference type="Proteomes" id="UP001236270">
    <property type="component" value="Unassembled WGS sequence"/>
</dbReference>
<gene>
    <name evidence="2" type="ORF">RBJ30_02820</name>
</gene>
<evidence type="ECO:0000313" key="3">
    <source>
        <dbReference type="Proteomes" id="UP001236270"/>
    </source>
</evidence>
<dbReference type="InterPro" id="IPR014547">
    <property type="entry name" value="UCP028477"/>
</dbReference>
<keyword evidence="1" id="KW-0732">Signal</keyword>
<proteinExistence type="predicted"/>